<name>A0A371PIA5_9BACL</name>
<keyword evidence="6" id="KW-1185">Reference proteome</keyword>
<evidence type="ECO:0000313" key="6">
    <source>
        <dbReference type="Proteomes" id="UP000261905"/>
    </source>
</evidence>
<dbReference type="GO" id="GO:0016787">
    <property type="term" value="F:hydrolase activity"/>
    <property type="evidence" value="ECO:0007669"/>
    <property type="project" value="UniProtKB-KW"/>
</dbReference>
<dbReference type="InterPro" id="IPR015797">
    <property type="entry name" value="NUDIX_hydrolase-like_dom_sf"/>
</dbReference>
<dbReference type="PROSITE" id="PS51462">
    <property type="entry name" value="NUDIX"/>
    <property type="match status" value="1"/>
</dbReference>
<accession>A0A371PIA5</accession>
<dbReference type="PROSITE" id="PS00893">
    <property type="entry name" value="NUDIX_BOX"/>
    <property type="match status" value="1"/>
</dbReference>
<dbReference type="AlphaFoldDB" id="A0A371PIA5"/>
<reference evidence="5 6" key="1">
    <citation type="submission" date="2018-08" db="EMBL/GenBank/DDBJ databases">
        <title>Paenibacillus sp. M4BSY-1, whole genome shotgun sequence.</title>
        <authorList>
            <person name="Tuo L."/>
        </authorList>
    </citation>
    <scope>NUCLEOTIDE SEQUENCE [LARGE SCALE GENOMIC DNA]</scope>
    <source>
        <strain evidence="5 6">M4BSY-1</strain>
    </source>
</reference>
<feature type="domain" description="Nudix hydrolase" evidence="4">
    <location>
        <begin position="24"/>
        <end position="157"/>
    </location>
</feature>
<comment type="caution">
    <text evidence="5">The sequence shown here is derived from an EMBL/GenBank/DDBJ whole genome shotgun (WGS) entry which is preliminary data.</text>
</comment>
<dbReference type="SUPFAM" id="SSF55811">
    <property type="entry name" value="Nudix"/>
    <property type="match status" value="1"/>
</dbReference>
<comment type="cofactor">
    <cofactor evidence="1">
        <name>Mg(2+)</name>
        <dbReference type="ChEBI" id="CHEBI:18420"/>
    </cofactor>
</comment>
<protein>
    <submittedName>
        <fullName evidence="5">NUDIX domain-containing protein</fullName>
    </submittedName>
</protein>
<comment type="similarity">
    <text evidence="3">Belongs to the Nudix hydrolase family.</text>
</comment>
<dbReference type="PANTHER" id="PTHR43046:SF14">
    <property type="entry name" value="MUTT_NUDIX FAMILY PROTEIN"/>
    <property type="match status" value="1"/>
</dbReference>
<dbReference type="Proteomes" id="UP000261905">
    <property type="component" value="Unassembled WGS sequence"/>
</dbReference>
<evidence type="ECO:0000256" key="2">
    <source>
        <dbReference type="ARBA" id="ARBA00022801"/>
    </source>
</evidence>
<dbReference type="Gene3D" id="3.90.79.10">
    <property type="entry name" value="Nucleoside Triphosphate Pyrophosphohydrolase"/>
    <property type="match status" value="1"/>
</dbReference>
<dbReference type="PRINTS" id="PR00502">
    <property type="entry name" value="NUDIXFAMILY"/>
</dbReference>
<gene>
    <name evidence="5" type="ORF">DX130_00680</name>
</gene>
<evidence type="ECO:0000259" key="4">
    <source>
        <dbReference type="PROSITE" id="PS51462"/>
    </source>
</evidence>
<dbReference type="InterPro" id="IPR020084">
    <property type="entry name" value="NUDIX_hydrolase_CS"/>
</dbReference>
<dbReference type="EMBL" id="QUBQ01000001">
    <property type="protein sequence ID" value="REK75635.1"/>
    <property type="molecule type" value="Genomic_DNA"/>
</dbReference>
<dbReference type="OrthoDB" id="511483at2"/>
<keyword evidence="2 3" id="KW-0378">Hydrolase</keyword>
<dbReference type="RefSeq" id="WP_116042036.1">
    <property type="nucleotide sequence ID" value="NZ_QUBQ01000001.1"/>
</dbReference>
<proteinExistence type="inferred from homology"/>
<dbReference type="PANTHER" id="PTHR43046">
    <property type="entry name" value="GDP-MANNOSE MANNOSYL HYDROLASE"/>
    <property type="match status" value="1"/>
</dbReference>
<dbReference type="InterPro" id="IPR000086">
    <property type="entry name" value="NUDIX_hydrolase_dom"/>
</dbReference>
<sequence length="182" mass="20862">MEMIKRITDNDILGSAPEWIESISRYGARGVLVDDMLNVAMMHMSKTNLYKLPGGGINEGESTKDAFLREVKEETGCEAEIIHELGYIEEHKNKNDFMQFSYCFIAKVRQGISKTMLSDSELQLGMTVEWMTLDKALEVMEHSMSNCNDYSTKFMILRDKIILEKAVGLLPVKRTNRRGNRR</sequence>
<dbReference type="Pfam" id="PF00293">
    <property type="entry name" value="NUDIX"/>
    <property type="match status" value="1"/>
</dbReference>
<organism evidence="5 6">
    <name type="scientific">Paenibacillus paeoniae</name>
    <dbReference type="NCBI Taxonomy" id="2292705"/>
    <lineage>
        <taxon>Bacteria</taxon>
        <taxon>Bacillati</taxon>
        <taxon>Bacillota</taxon>
        <taxon>Bacilli</taxon>
        <taxon>Bacillales</taxon>
        <taxon>Paenibacillaceae</taxon>
        <taxon>Paenibacillus</taxon>
    </lineage>
</organism>
<evidence type="ECO:0000256" key="3">
    <source>
        <dbReference type="RuleBase" id="RU003476"/>
    </source>
</evidence>
<evidence type="ECO:0000256" key="1">
    <source>
        <dbReference type="ARBA" id="ARBA00001946"/>
    </source>
</evidence>
<dbReference type="CDD" id="cd02883">
    <property type="entry name" value="NUDIX_Hydrolase"/>
    <property type="match status" value="1"/>
</dbReference>
<dbReference type="InterPro" id="IPR020476">
    <property type="entry name" value="Nudix_hydrolase"/>
</dbReference>
<evidence type="ECO:0000313" key="5">
    <source>
        <dbReference type="EMBL" id="REK75635.1"/>
    </source>
</evidence>